<dbReference type="SUPFAM" id="SSF161098">
    <property type="entry name" value="MetI-like"/>
    <property type="match status" value="1"/>
</dbReference>
<dbReference type="GO" id="GO:0015833">
    <property type="term" value="P:peptide transport"/>
    <property type="evidence" value="ECO:0007669"/>
    <property type="project" value="UniProtKB-KW"/>
</dbReference>
<feature type="transmembrane region" description="Helical" evidence="9">
    <location>
        <begin position="264"/>
        <end position="286"/>
    </location>
</feature>
<accession>A0A964T5S6</accession>
<feature type="transmembrane region" description="Helical" evidence="9">
    <location>
        <begin position="39"/>
        <end position="61"/>
    </location>
</feature>
<dbReference type="Pfam" id="PF00528">
    <property type="entry name" value="BPD_transp_1"/>
    <property type="match status" value="1"/>
</dbReference>
<evidence type="ECO:0000256" key="1">
    <source>
        <dbReference type="ARBA" id="ARBA00004651"/>
    </source>
</evidence>
<dbReference type="CDD" id="cd06261">
    <property type="entry name" value="TM_PBP2"/>
    <property type="match status" value="1"/>
</dbReference>
<feature type="domain" description="ABC transmembrane type-1" evidence="11">
    <location>
        <begin position="98"/>
        <end position="286"/>
    </location>
</feature>
<evidence type="ECO:0000313" key="12">
    <source>
        <dbReference type="EMBL" id="MYZ48988.1"/>
    </source>
</evidence>
<keyword evidence="5" id="KW-0571">Peptide transport</keyword>
<feature type="transmembrane region" description="Helical" evidence="9">
    <location>
        <begin position="102"/>
        <end position="126"/>
    </location>
</feature>
<comment type="caution">
    <text evidence="12">The sequence shown here is derived from an EMBL/GenBank/DDBJ whole genome shotgun (WGS) entry which is preliminary data.</text>
</comment>
<reference evidence="12" key="1">
    <citation type="submission" date="2019-03" db="EMBL/GenBank/DDBJ databases">
        <title>Afifella sp. nov., isolated from activated sludge.</title>
        <authorList>
            <person name="Li Q."/>
            <person name="Liu Y."/>
        </authorList>
    </citation>
    <scope>NUCLEOTIDE SEQUENCE</scope>
    <source>
        <strain evidence="12">L72</strain>
    </source>
</reference>
<evidence type="ECO:0000256" key="8">
    <source>
        <dbReference type="ARBA" id="ARBA00023136"/>
    </source>
</evidence>
<sequence length="300" mass="32413">MRSSTPASAISSVPAVPEPAAPARRPRFGLWRRFRRNRAALFGLAVTTAFVIVGVFAPLLAPYGQLDMAASFQPPGREHVFGTDSLGTDVFSNVIYGTRVSLLVGLFSVLTSTAIGITIGAAAGFFSGRVDTLLMRLTEMFQVLPQFFLAIVIVAIFGASVWSIILIIGVLNWPATARLLRAEFLALREREFVEAARALGMSNFDLIVREILPNALPPIIVNATLQVSGAILLEASLSFLGLGDPNAMSWGIMLHNAQDFFNRAWWMAAFPGFALFLTTLGVNLMGDGLNDALNPKTQSR</sequence>
<feature type="transmembrane region" description="Helical" evidence="9">
    <location>
        <begin position="147"/>
        <end position="171"/>
    </location>
</feature>
<evidence type="ECO:0000256" key="2">
    <source>
        <dbReference type="ARBA" id="ARBA00022448"/>
    </source>
</evidence>
<keyword evidence="3" id="KW-1003">Cell membrane</keyword>
<keyword evidence="8 9" id="KW-0472">Membrane</keyword>
<evidence type="ECO:0000256" key="4">
    <source>
        <dbReference type="ARBA" id="ARBA00022692"/>
    </source>
</evidence>
<evidence type="ECO:0000256" key="9">
    <source>
        <dbReference type="RuleBase" id="RU363032"/>
    </source>
</evidence>
<dbReference type="AlphaFoldDB" id="A0A964T5S6"/>
<dbReference type="PANTHER" id="PTHR43386">
    <property type="entry name" value="OLIGOPEPTIDE TRANSPORT SYSTEM PERMEASE PROTEIN APPC"/>
    <property type="match status" value="1"/>
</dbReference>
<dbReference type="InterPro" id="IPR025966">
    <property type="entry name" value="OppC_N"/>
</dbReference>
<keyword evidence="7 9" id="KW-1133">Transmembrane helix</keyword>
<proteinExistence type="inferred from homology"/>
<evidence type="ECO:0000256" key="6">
    <source>
        <dbReference type="ARBA" id="ARBA00022927"/>
    </source>
</evidence>
<dbReference type="InterPro" id="IPR000515">
    <property type="entry name" value="MetI-like"/>
</dbReference>
<gene>
    <name evidence="12" type="ORF">E4O86_14830</name>
</gene>
<comment type="similarity">
    <text evidence="9">Belongs to the binding-protein-dependent transport system permease family.</text>
</comment>
<dbReference type="Proteomes" id="UP000773614">
    <property type="component" value="Unassembled WGS sequence"/>
</dbReference>
<evidence type="ECO:0000259" key="11">
    <source>
        <dbReference type="PROSITE" id="PS50928"/>
    </source>
</evidence>
<name>A0A964T5S6_9HYPH</name>
<feature type="compositionally biased region" description="Low complexity" evidence="10">
    <location>
        <begin position="1"/>
        <end position="15"/>
    </location>
</feature>
<organism evidence="12 13">
    <name type="scientific">Propylenella binzhouense</name>
    <dbReference type="NCBI Taxonomy" id="2555902"/>
    <lineage>
        <taxon>Bacteria</taxon>
        <taxon>Pseudomonadati</taxon>
        <taxon>Pseudomonadota</taxon>
        <taxon>Alphaproteobacteria</taxon>
        <taxon>Hyphomicrobiales</taxon>
        <taxon>Propylenellaceae</taxon>
        <taxon>Propylenella</taxon>
    </lineage>
</organism>
<keyword evidence="2 9" id="KW-0813">Transport</keyword>
<keyword evidence="4 9" id="KW-0812">Transmembrane</keyword>
<evidence type="ECO:0000256" key="7">
    <source>
        <dbReference type="ARBA" id="ARBA00022989"/>
    </source>
</evidence>
<dbReference type="GO" id="GO:0005886">
    <property type="term" value="C:plasma membrane"/>
    <property type="evidence" value="ECO:0007669"/>
    <property type="project" value="UniProtKB-SubCell"/>
</dbReference>
<dbReference type="InterPro" id="IPR050366">
    <property type="entry name" value="BP-dependent_transpt_permease"/>
</dbReference>
<dbReference type="Gene3D" id="1.10.3720.10">
    <property type="entry name" value="MetI-like"/>
    <property type="match status" value="1"/>
</dbReference>
<evidence type="ECO:0000256" key="10">
    <source>
        <dbReference type="SAM" id="MobiDB-lite"/>
    </source>
</evidence>
<comment type="subcellular location">
    <subcellularLocation>
        <location evidence="1 9">Cell membrane</location>
        <topology evidence="1 9">Multi-pass membrane protein</topology>
    </subcellularLocation>
</comment>
<dbReference type="GO" id="GO:0055085">
    <property type="term" value="P:transmembrane transport"/>
    <property type="evidence" value="ECO:0007669"/>
    <property type="project" value="InterPro"/>
</dbReference>
<evidence type="ECO:0000256" key="5">
    <source>
        <dbReference type="ARBA" id="ARBA00022856"/>
    </source>
</evidence>
<evidence type="ECO:0000313" key="13">
    <source>
        <dbReference type="Proteomes" id="UP000773614"/>
    </source>
</evidence>
<dbReference type="EMBL" id="SPKJ01000056">
    <property type="protein sequence ID" value="MYZ48988.1"/>
    <property type="molecule type" value="Genomic_DNA"/>
</dbReference>
<keyword evidence="6" id="KW-0653">Protein transport</keyword>
<dbReference type="PROSITE" id="PS50928">
    <property type="entry name" value="ABC_TM1"/>
    <property type="match status" value="1"/>
</dbReference>
<dbReference type="GO" id="GO:0015031">
    <property type="term" value="P:protein transport"/>
    <property type="evidence" value="ECO:0007669"/>
    <property type="project" value="UniProtKB-KW"/>
</dbReference>
<feature type="region of interest" description="Disordered" evidence="10">
    <location>
        <begin position="1"/>
        <end position="21"/>
    </location>
</feature>
<evidence type="ECO:0000256" key="3">
    <source>
        <dbReference type="ARBA" id="ARBA00022475"/>
    </source>
</evidence>
<dbReference type="OrthoDB" id="9812701at2"/>
<dbReference type="InterPro" id="IPR035906">
    <property type="entry name" value="MetI-like_sf"/>
</dbReference>
<protein>
    <submittedName>
        <fullName evidence="12">ABC transporter permease</fullName>
    </submittedName>
</protein>
<dbReference type="Pfam" id="PF12911">
    <property type="entry name" value="OppC_N"/>
    <property type="match status" value="1"/>
</dbReference>
<keyword evidence="13" id="KW-1185">Reference proteome</keyword>
<dbReference type="PANTHER" id="PTHR43386:SF1">
    <property type="entry name" value="D,D-DIPEPTIDE TRANSPORT SYSTEM PERMEASE PROTEIN DDPC-RELATED"/>
    <property type="match status" value="1"/>
</dbReference>